<dbReference type="RefSeq" id="WP_088962162.1">
    <property type="nucleotide sequence ID" value="NZ_LT607410.1"/>
</dbReference>
<keyword evidence="1" id="KW-0812">Transmembrane</keyword>
<keyword evidence="1" id="KW-1133">Transmembrane helix</keyword>
<sequence>MVQVDVFWSYAIGAGFGTAAARAAVAEPVRPLLSDRRFTTTVLFLSCVFAPSGLWLVWQFTGWETMHAAPTTADLPAWLVATFAMTNVTQGIVGYCVARHLWRSGHRYLSWLQMPLGYFAMFFVLAYGWDGTGYRRFFAPTTAAWRAGEFDPLGFLTSPVALTLYGMGVVLIPTMLWLQAGWWAGDGLARARAGALLLVVPFSLGLGTAAVATVALRTLGVLPGLLACAVLVVTVFHPRGLAGLLARAFSLTTRRSVPAPSAA</sequence>
<name>A0A1C4YR01_9ACTN</name>
<dbReference type="EMBL" id="LT607410">
    <property type="protein sequence ID" value="SCF23108.1"/>
    <property type="molecule type" value="Genomic_DNA"/>
</dbReference>
<feature type="transmembrane region" description="Helical" evidence="1">
    <location>
        <begin position="78"/>
        <end position="97"/>
    </location>
</feature>
<feature type="transmembrane region" description="Helical" evidence="1">
    <location>
        <begin position="6"/>
        <end position="26"/>
    </location>
</feature>
<feature type="transmembrane region" description="Helical" evidence="1">
    <location>
        <begin position="109"/>
        <end position="129"/>
    </location>
</feature>
<keyword evidence="1" id="KW-0472">Membrane</keyword>
<evidence type="ECO:0000313" key="3">
    <source>
        <dbReference type="Proteomes" id="UP000198228"/>
    </source>
</evidence>
<dbReference type="AlphaFoldDB" id="A0A1C4YR01"/>
<proteinExistence type="predicted"/>
<feature type="transmembrane region" description="Helical" evidence="1">
    <location>
        <begin position="195"/>
        <end position="216"/>
    </location>
</feature>
<dbReference type="Proteomes" id="UP000198228">
    <property type="component" value="Chromosome I"/>
</dbReference>
<protein>
    <submittedName>
        <fullName evidence="2">Uncharacterized protein</fullName>
    </submittedName>
</protein>
<reference evidence="2 3" key="1">
    <citation type="submission" date="2016-06" db="EMBL/GenBank/DDBJ databases">
        <authorList>
            <person name="Kjaerup R.B."/>
            <person name="Dalgaard T.S."/>
            <person name="Juul-Madsen H.R."/>
        </authorList>
    </citation>
    <scope>NUCLEOTIDE SEQUENCE [LARGE SCALE GENOMIC DNA]</scope>
    <source>
        <strain evidence="2 3">DSM 43821</strain>
    </source>
</reference>
<organism evidence="2 3">
    <name type="scientific">Micromonospora purpureochromogenes</name>
    <dbReference type="NCBI Taxonomy" id="47872"/>
    <lineage>
        <taxon>Bacteria</taxon>
        <taxon>Bacillati</taxon>
        <taxon>Actinomycetota</taxon>
        <taxon>Actinomycetes</taxon>
        <taxon>Micromonosporales</taxon>
        <taxon>Micromonosporaceae</taxon>
        <taxon>Micromonospora</taxon>
    </lineage>
</organism>
<feature type="transmembrane region" description="Helical" evidence="1">
    <location>
        <begin position="162"/>
        <end position="183"/>
    </location>
</feature>
<feature type="transmembrane region" description="Helical" evidence="1">
    <location>
        <begin position="222"/>
        <end position="246"/>
    </location>
</feature>
<evidence type="ECO:0000313" key="2">
    <source>
        <dbReference type="EMBL" id="SCF23108.1"/>
    </source>
</evidence>
<feature type="transmembrane region" description="Helical" evidence="1">
    <location>
        <begin position="38"/>
        <end position="58"/>
    </location>
</feature>
<evidence type="ECO:0000256" key="1">
    <source>
        <dbReference type="SAM" id="Phobius"/>
    </source>
</evidence>
<gene>
    <name evidence="2" type="ORF">GA0074696_3610</name>
</gene>
<accession>A0A1C4YR01</accession>